<dbReference type="PIRSF" id="PIRSF006268">
    <property type="entry name" value="ApbE"/>
    <property type="match status" value="1"/>
</dbReference>
<dbReference type="GO" id="GO:0016740">
    <property type="term" value="F:transferase activity"/>
    <property type="evidence" value="ECO:0007669"/>
    <property type="project" value="UniProtKB-UniRule"/>
</dbReference>
<keyword evidence="14" id="KW-1185">Reference proteome</keyword>
<dbReference type="SUPFAM" id="SSF143631">
    <property type="entry name" value="ApbE-like"/>
    <property type="match status" value="1"/>
</dbReference>
<evidence type="ECO:0000256" key="6">
    <source>
        <dbReference type="ARBA" id="ARBA00022723"/>
    </source>
</evidence>
<sequence length="317" mass="34848">MTKTQSRFQMMGTFIDVVVYHPNGEALIKKVYQQLEHYSQRFTVNQPDSELMMINQQAGKMPVKVQPDLFQLIKLAKAISEDAENPFNIAIGPLVKAWRIGFHDAKIPTQQEIAAKLPYVDPKNIQLNDHDHSVYLSQPGMEIDLGAIAKGYFADQVKNRLINAGVQSGFISLGGNVVTIGHSPSNANQAWNVGIQHPLAERGTIIRAVPLNGASMVTSGINERFFHANGQRYHHLLDAHTGMPIVTDIASLTIISEHSTDGEIWSTAGFLPSIHHAITYLNQQTGIEAVAISKQGDIHLTSGLIDNGQCIYPRASL</sequence>
<dbReference type="Proteomes" id="UP000031672">
    <property type="component" value="Unassembled WGS sequence"/>
</dbReference>
<keyword evidence="6 11" id="KW-0479">Metal-binding</keyword>
<comment type="catalytic activity">
    <reaction evidence="10 11">
        <text>L-threonyl-[protein] + FAD = FMN-L-threonyl-[protein] + AMP + H(+)</text>
        <dbReference type="Rhea" id="RHEA:36847"/>
        <dbReference type="Rhea" id="RHEA-COMP:11060"/>
        <dbReference type="Rhea" id="RHEA-COMP:11061"/>
        <dbReference type="ChEBI" id="CHEBI:15378"/>
        <dbReference type="ChEBI" id="CHEBI:30013"/>
        <dbReference type="ChEBI" id="CHEBI:57692"/>
        <dbReference type="ChEBI" id="CHEBI:74257"/>
        <dbReference type="ChEBI" id="CHEBI:456215"/>
        <dbReference type="EC" id="2.7.1.180"/>
    </reaction>
</comment>
<keyword evidence="5 11" id="KW-0808">Transferase</keyword>
<dbReference type="InterPro" id="IPR003374">
    <property type="entry name" value="ApbE-like_sf"/>
</dbReference>
<evidence type="ECO:0000256" key="2">
    <source>
        <dbReference type="ARBA" id="ARBA00011955"/>
    </source>
</evidence>
<evidence type="ECO:0000256" key="7">
    <source>
        <dbReference type="ARBA" id="ARBA00022827"/>
    </source>
</evidence>
<evidence type="ECO:0000256" key="10">
    <source>
        <dbReference type="ARBA" id="ARBA00048540"/>
    </source>
</evidence>
<dbReference type="PANTHER" id="PTHR30040:SF2">
    <property type="entry name" value="FAD:PROTEIN FMN TRANSFERASE"/>
    <property type="match status" value="1"/>
</dbReference>
<evidence type="ECO:0000256" key="12">
    <source>
        <dbReference type="PIRSR" id="PIRSR006268-2"/>
    </source>
</evidence>
<proteinExistence type="inferred from homology"/>
<evidence type="ECO:0000313" key="13">
    <source>
        <dbReference type="EMBL" id="KII76629.1"/>
    </source>
</evidence>
<dbReference type="OrthoDB" id="9778595at2"/>
<gene>
    <name evidence="13" type="ORF">OJ16_17770</name>
</gene>
<evidence type="ECO:0000256" key="9">
    <source>
        <dbReference type="ARBA" id="ARBA00031306"/>
    </source>
</evidence>
<dbReference type="GO" id="GO:0046872">
    <property type="term" value="F:metal ion binding"/>
    <property type="evidence" value="ECO:0007669"/>
    <property type="project" value="UniProtKB-UniRule"/>
</dbReference>
<keyword evidence="4 11" id="KW-0285">Flavoprotein</keyword>
<accession>A0A0C2JFG0</accession>
<comment type="caution">
    <text evidence="13">The sequence shown here is derived from an EMBL/GenBank/DDBJ whole genome shotgun (WGS) entry which is preliminary data.</text>
</comment>
<reference evidence="13 14" key="1">
    <citation type="submission" date="2014-11" db="EMBL/GenBank/DDBJ databases">
        <title>Draft Genome Sequence of Vibrio piscirenalis strains CECT 8603T and CECT 8604, two marine Gammaproteobacterium isolated from cultured gilthead sea bream (Sparus aurata).</title>
        <authorList>
            <person name="Arahal D.R."/>
            <person name="Rodrigo-Torres L."/>
            <person name="Lucena T."/>
            <person name="Pujalte M.J."/>
        </authorList>
    </citation>
    <scope>NUCLEOTIDE SEQUENCE [LARGE SCALE GENOMIC DNA]</scope>
    <source>
        <strain evidence="13 14">DCR 1-4-2</strain>
    </source>
</reference>
<dbReference type="PANTHER" id="PTHR30040">
    <property type="entry name" value="THIAMINE BIOSYNTHESIS LIPOPROTEIN APBE"/>
    <property type="match status" value="1"/>
</dbReference>
<comment type="cofactor">
    <cofactor evidence="12">
        <name>Mg(2+)</name>
        <dbReference type="ChEBI" id="CHEBI:18420"/>
    </cofactor>
    <cofactor evidence="12">
        <name>Mn(2+)</name>
        <dbReference type="ChEBI" id="CHEBI:29035"/>
    </cofactor>
    <text evidence="12">Magnesium. Can also use manganese.</text>
</comment>
<dbReference type="InterPro" id="IPR024932">
    <property type="entry name" value="ApbE"/>
</dbReference>
<evidence type="ECO:0000256" key="4">
    <source>
        <dbReference type="ARBA" id="ARBA00022630"/>
    </source>
</evidence>
<dbReference type="AlphaFoldDB" id="A0A0C2JFG0"/>
<dbReference type="RefSeq" id="WP_040992599.1">
    <property type="nucleotide sequence ID" value="NZ_JTKH01000024.1"/>
</dbReference>
<evidence type="ECO:0000256" key="1">
    <source>
        <dbReference type="ARBA" id="ARBA00008282"/>
    </source>
</evidence>
<evidence type="ECO:0000256" key="3">
    <source>
        <dbReference type="ARBA" id="ARBA00016337"/>
    </source>
</evidence>
<feature type="binding site" evidence="12">
    <location>
        <position position="147"/>
    </location>
    <ligand>
        <name>Mg(2+)</name>
        <dbReference type="ChEBI" id="CHEBI:18420"/>
    </ligand>
</feature>
<dbReference type="Gene3D" id="3.10.520.10">
    <property type="entry name" value="ApbE-like domains"/>
    <property type="match status" value="1"/>
</dbReference>
<dbReference type="STRING" id="1461322.OJ16_17770"/>
<protein>
    <recommendedName>
        <fullName evidence="3 11">FAD:protein FMN transferase</fullName>
        <ecNumber evidence="2 11">2.7.1.180</ecNumber>
    </recommendedName>
    <alternativeName>
        <fullName evidence="9 11">Flavin transferase</fullName>
    </alternativeName>
</protein>
<dbReference type="Pfam" id="PF02424">
    <property type="entry name" value="ApbE"/>
    <property type="match status" value="1"/>
</dbReference>
<comment type="similarity">
    <text evidence="1 11">Belongs to the ApbE family.</text>
</comment>
<evidence type="ECO:0000256" key="11">
    <source>
        <dbReference type="PIRNR" id="PIRNR006268"/>
    </source>
</evidence>
<dbReference type="EMBL" id="JTKH01000024">
    <property type="protein sequence ID" value="KII76629.1"/>
    <property type="molecule type" value="Genomic_DNA"/>
</dbReference>
<organism evidence="13 14">
    <name type="scientific">Vibrio renipiscarius</name>
    <dbReference type="NCBI Taxonomy" id="1461322"/>
    <lineage>
        <taxon>Bacteria</taxon>
        <taxon>Pseudomonadati</taxon>
        <taxon>Pseudomonadota</taxon>
        <taxon>Gammaproteobacteria</taxon>
        <taxon>Vibrionales</taxon>
        <taxon>Vibrionaceae</taxon>
        <taxon>Vibrio</taxon>
    </lineage>
</organism>
<keyword evidence="7 11" id="KW-0274">FAD</keyword>
<accession>A0A0C2NE12</accession>
<feature type="binding site" evidence="12">
    <location>
        <position position="267"/>
    </location>
    <ligand>
        <name>Mg(2+)</name>
        <dbReference type="ChEBI" id="CHEBI:18420"/>
    </ligand>
</feature>
<evidence type="ECO:0000313" key="14">
    <source>
        <dbReference type="Proteomes" id="UP000031672"/>
    </source>
</evidence>
<evidence type="ECO:0000256" key="5">
    <source>
        <dbReference type="ARBA" id="ARBA00022679"/>
    </source>
</evidence>
<name>A0A0C2JFG0_9VIBR</name>
<keyword evidence="8 11" id="KW-0460">Magnesium</keyword>
<dbReference type="EC" id="2.7.1.180" evidence="2 11"/>
<evidence type="ECO:0000256" key="8">
    <source>
        <dbReference type="ARBA" id="ARBA00022842"/>
    </source>
</evidence>